<dbReference type="Proteomes" id="UP000747542">
    <property type="component" value="Unassembled WGS sequence"/>
</dbReference>
<keyword evidence="3" id="KW-1185">Reference proteome</keyword>
<name>A0A8J5K7B2_HOMAM</name>
<comment type="caution">
    <text evidence="2">The sequence shown here is derived from an EMBL/GenBank/DDBJ whole genome shotgun (WGS) entry which is preliminary data.</text>
</comment>
<feature type="region of interest" description="Disordered" evidence="1">
    <location>
        <begin position="1"/>
        <end position="50"/>
    </location>
</feature>
<dbReference type="AlphaFoldDB" id="A0A8J5K7B2"/>
<reference evidence="2" key="1">
    <citation type="journal article" date="2021" name="Sci. Adv.">
        <title>The American lobster genome reveals insights on longevity, neural, and immune adaptations.</title>
        <authorList>
            <person name="Polinski J.M."/>
            <person name="Zimin A.V."/>
            <person name="Clark K.F."/>
            <person name="Kohn A.B."/>
            <person name="Sadowski N."/>
            <person name="Timp W."/>
            <person name="Ptitsyn A."/>
            <person name="Khanna P."/>
            <person name="Romanova D.Y."/>
            <person name="Williams P."/>
            <person name="Greenwood S.J."/>
            <person name="Moroz L.L."/>
            <person name="Walt D.R."/>
            <person name="Bodnar A.G."/>
        </authorList>
    </citation>
    <scope>NUCLEOTIDE SEQUENCE</scope>
    <source>
        <strain evidence="2">GMGI-L3</strain>
    </source>
</reference>
<organism evidence="2 3">
    <name type="scientific">Homarus americanus</name>
    <name type="common">American lobster</name>
    <dbReference type="NCBI Taxonomy" id="6706"/>
    <lineage>
        <taxon>Eukaryota</taxon>
        <taxon>Metazoa</taxon>
        <taxon>Ecdysozoa</taxon>
        <taxon>Arthropoda</taxon>
        <taxon>Crustacea</taxon>
        <taxon>Multicrustacea</taxon>
        <taxon>Malacostraca</taxon>
        <taxon>Eumalacostraca</taxon>
        <taxon>Eucarida</taxon>
        <taxon>Decapoda</taxon>
        <taxon>Pleocyemata</taxon>
        <taxon>Astacidea</taxon>
        <taxon>Nephropoidea</taxon>
        <taxon>Nephropidae</taxon>
        <taxon>Homarus</taxon>
    </lineage>
</organism>
<evidence type="ECO:0000256" key="1">
    <source>
        <dbReference type="SAM" id="MobiDB-lite"/>
    </source>
</evidence>
<gene>
    <name evidence="2" type="ORF">Hamer_G011629</name>
</gene>
<proteinExistence type="predicted"/>
<dbReference type="EMBL" id="JAHLQT010018664">
    <property type="protein sequence ID" value="KAG7168948.1"/>
    <property type="molecule type" value="Genomic_DNA"/>
</dbReference>
<feature type="compositionally biased region" description="Low complexity" evidence="1">
    <location>
        <begin position="8"/>
        <end position="50"/>
    </location>
</feature>
<protein>
    <submittedName>
        <fullName evidence="2">Uncharacterized protein</fullName>
    </submittedName>
</protein>
<evidence type="ECO:0000313" key="3">
    <source>
        <dbReference type="Proteomes" id="UP000747542"/>
    </source>
</evidence>
<evidence type="ECO:0000313" key="2">
    <source>
        <dbReference type="EMBL" id="KAG7168948.1"/>
    </source>
</evidence>
<accession>A0A8J5K7B2</accession>
<sequence length="135" mass="14255">PPVPPLLPYHTPTTTTTTPATLTTPTTTTPATLTYHHPTTPTTLPTPTTTPATLTTLTTTTPATHIISATTHTTQGRRFRSPMDVGVMVEAISGCRSDGVESGSPASNLKTRVFGCPVFGEEEKVEALQALDEKQ</sequence>
<feature type="non-terminal residue" evidence="2">
    <location>
        <position position="1"/>
    </location>
</feature>